<proteinExistence type="predicted"/>
<evidence type="ECO:0000313" key="3">
    <source>
        <dbReference type="Proteomes" id="UP001299596"/>
    </source>
</evidence>
<gene>
    <name evidence="2" type="ORF">K6T79_18565</name>
</gene>
<feature type="region of interest" description="Disordered" evidence="1">
    <location>
        <begin position="466"/>
        <end position="494"/>
    </location>
</feature>
<reference evidence="2 3" key="1">
    <citation type="submission" date="2023-12" db="EMBL/GenBank/DDBJ databases">
        <title>Description of new species of Mycobacterium terrae complex isolated from sewage at the Sao Paulo Zoological Park Foundation in Brazil.</title>
        <authorList>
            <person name="Romagnoli C.L."/>
            <person name="Conceicao E.C."/>
            <person name="Machado E."/>
            <person name="Barreto L.B.P.F."/>
            <person name="Sharma A."/>
            <person name="Silva N.M."/>
            <person name="Marques L.E."/>
            <person name="Juliana M.A."/>
            <person name="Lourenco M.C.S."/>
            <person name="Digiampietri L.A."/>
            <person name="Suffys P.N."/>
            <person name="Viana-Niero C."/>
        </authorList>
    </citation>
    <scope>NUCLEOTIDE SEQUENCE [LARGE SCALE GENOMIC DNA]</scope>
    <source>
        <strain evidence="2 3">MYC098</strain>
    </source>
</reference>
<accession>A0ABU5XLH4</accession>
<evidence type="ECO:0000256" key="1">
    <source>
        <dbReference type="SAM" id="MobiDB-lite"/>
    </source>
</evidence>
<sequence>MRIAVRASVVMVDMNGQVSAERQFADEVEIPAAYPRLIAQTIHERAQRDGLSVNEFLVGVAAGQIEPCKRESGRPPTRFPVPLTVQYPRLIAEQIHSAAQREGMRVDEFLARLVLGLVTLVEEDPVARAQQRSTYLKTEGRERLRVESEKMARVVGEAEAAAIVALGNLDDYGLPSAQRRVVDARLANPGLSYRQLGVSLGMTKHAVSGLMRRFWNRVDKGGMPNADGKHQGGQRRPAVGPRQGPRPRKTGPRVRLVSGKGTVSYSGRTIRIGQGWKGRRVIVTEPTTDHVVIRDHTTGAVLRELDLGPVGSHHGNGRKAPGAPCKTGPRVLLVKASGSVSYCGREICIGRKWQGQHVVLTETTPGRVVVRGHTTNVVLCEVDLGAVGTYHGTGRQRQRARRKAGPRALVVSLNGCVSYCGRTIGIGQDWAGQRVIVMEPTPERVVIREQATGAVLRELDLGPVGTYHGTGRKPGRRPGTVVNAHPLSPSSEVA</sequence>
<evidence type="ECO:0008006" key="4">
    <source>
        <dbReference type="Google" id="ProtNLM"/>
    </source>
</evidence>
<comment type="caution">
    <text evidence="2">The sequence shown here is derived from an EMBL/GenBank/DDBJ whole genome shotgun (WGS) entry which is preliminary data.</text>
</comment>
<protein>
    <recommendedName>
        <fullName evidence="4">Sigma-70 family RNA polymerase sigma factor</fullName>
    </recommendedName>
</protein>
<keyword evidence="3" id="KW-1185">Reference proteome</keyword>
<feature type="region of interest" description="Disordered" evidence="1">
    <location>
        <begin position="220"/>
        <end position="253"/>
    </location>
</feature>
<name>A0ABU5XLH4_9MYCO</name>
<evidence type="ECO:0000313" key="2">
    <source>
        <dbReference type="EMBL" id="MEB3023049.1"/>
    </source>
</evidence>
<dbReference type="RefSeq" id="WP_329780312.1">
    <property type="nucleotide sequence ID" value="NZ_JAYJJR010000013.1"/>
</dbReference>
<dbReference type="Proteomes" id="UP001299596">
    <property type="component" value="Unassembled WGS sequence"/>
</dbReference>
<organism evidence="2 3">
    <name type="scientific">[Mycobacterium] crassicus</name>
    <dbReference type="NCBI Taxonomy" id="2872309"/>
    <lineage>
        <taxon>Bacteria</taxon>
        <taxon>Bacillati</taxon>
        <taxon>Actinomycetota</taxon>
        <taxon>Actinomycetes</taxon>
        <taxon>Mycobacteriales</taxon>
        <taxon>Mycobacteriaceae</taxon>
        <taxon>Mycolicibacter</taxon>
    </lineage>
</organism>
<dbReference type="EMBL" id="JAYJJR010000013">
    <property type="protein sequence ID" value="MEB3023049.1"/>
    <property type="molecule type" value="Genomic_DNA"/>
</dbReference>